<dbReference type="InterPro" id="IPR036388">
    <property type="entry name" value="WH-like_DNA-bd_sf"/>
</dbReference>
<accession>A0A510E4I1</accession>
<proteinExistence type="predicted"/>
<keyword evidence="3" id="KW-1185">Reference proteome</keyword>
<dbReference type="RefSeq" id="WP_054844807.1">
    <property type="nucleotide sequence ID" value="NZ_AP018929.1"/>
</dbReference>
<organism evidence="2 4">
    <name type="scientific">Sulfuracidifex tepidarius</name>
    <dbReference type="NCBI Taxonomy" id="1294262"/>
    <lineage>
        <taxon>Archaea</taxon>
        <taxon>Thermoproteota</taxon>
        <taxon>Thermoprotei</taxon>
        <taxon>Sulfolobales</taxon>
        <taxon>Sulfolobaceae</taxon>
        <taxon>Sulfuracidifex</taxon>
    </lineage>
</organism>
<reference evidence="2 3" key="2">
    <citation type="journal article" date="2020" name="Int. J. Syst. Evol. Microbiol.">
        <title>Sulfuracidifex tepidarius gen. nov., sp. nov. and transfer of Sulfolobus metallicus Huber and Stetter 1992 to the genus Sulfuracidifex as Sulfuracidifex metallicus comb. nov.</title>
        <authorList>
            <person name="Itoh T."/>
            <person name="Miura T."/>
            <person name="Sakai H.D."/>
            <person name="Kato S."/>
            <person name="Ohkuma M."/>
            <person name="Takashina T."/>
        </authorList>
    </citation>
    <scope>NUCLEOTIDE SEQUENCE</scope>
    <source>
        <strain evidence="1 3">IC-006</strain>
        <strain evidence="2">IC-007</strain>
    </source>
</reference>
<evidence type="ECO:0000313" key="2">
    <source>
        <dbReference type="EMBL" id="BBG27389.1"/>
    </source>
</evidence>
<reference evidence="4" key="1">
    <citation type="submission" date="2018-09" db="EMBL/GenBank/DDBJ databases">
        <title>Complete Genome Sequencing of Sulfolobus sp. JCM 16834.</title>
        <authorList>
            <person name="Kato S."/>
            <person name="Itoh T."/>
            <person name="Ohkuma M."/>
        </authorList>
    </citation>
    <scope>NUCLEOTIDE SEQUENCE [LARGE SCALE GENOMIC DNA]</scope>
    <source>
        <strain evidence="4">IC-007</strain>
    </source>
</reference>
<dbReference type="OrthoDB" id="46233at2157"/>
<gene>
    <name evidence="1" type="ORF">IC006_1930</name>
    <name evidence="2" type="ORF">IC007_1938</name>
</gene>
<accession>A0A510DWJ5</accession>
<dbReference type="AlphaFoldDB" id="A0A510E4I1"/>
<evidence type="ECO:0000313" key="3">
    <source>
        <dbReference type="Proteomes" id="UP000322983"/>
    </source>
</evidence>
<dbReference type="EMBL" id="AP018929">
    <property type="protein sequence ID" value="BBG24601.1"/>
    <property type="molecule type" value="Genomic_DNA"/>
</dbReference>
<dbReference type="InterPro" id="IPR036390">
    <property type="entry name" value="WH_DNA-bd_sf"/>
</dbReference>
<dbReference type="KEGG" id="step:IC006_1930"/>
<dbReference type="Proteomes" id="UP000325030">
    <property type="component" value="Chromosome"/>
</dbReference>
<dbReference type="EMBL" id="AP018930">
    <property type="protein sequence ID" value="BBG27389.1"/>
    <property type="molecule type" value="Genomic_DNA"/>
</dbReference>
<dbReference type="GeneID" id="41718271"/>
<evidence type="ECO:0000313" key="1">
    <source>
        <dbReference type="EMBL" id="BBG24601.1"/>
    </source>
</evidence>
<dbReference type="SUPFAM" id="SSF46785">
    <property type="entry name" value="Winged helix' DNA-binding domain"/>
    <property type="match status" value="1"/>
</dbReference>
<protein>
    <recommendedName>
        <fullName evidence="5">ArnR1-like winged helix-turn-helix domain-containing protein</fullName>
    </recommendedName>
</protein>
<sequence>MYELKVVLQSIRDGHVNPGDVVAKSGLPRYEILSMFHILEGLGLIETIYSRGSHKVYRLTKKGAEILDGLENGYNVEMTISKTHKENNSLEAGS</sequence>
<dbReference type="Proteomes" id="UP000322983">
    <property type="component" value="Chromosome"/>
</dbReference>
<evidence type="ECO:0000313" key="4">
    <source>
        <dbReference type="Proteomes" id="UP000325030"/>
    </source>
</evidence>
<name>A0A510E4I1_9CREN</name>
<evidence type="ECO:0008006" key="5">
    <source>
        <dbReference type="Google" id="ProtNLM"/>
    </source>
</evidence>
<dbReference type="Gene3D" id="1.10.10.10">
    <property type="entry name" value="Winged helix-like DNA-binding domain superfamily/Winged helix DNA-binding domain"/>
    <property type="match status" value="1"/>
</dbReference>
<dbReference type="STRING" id="1294262.GCA_001316085_00068"/>